<dbReference type="EMBL" id="LR796806">
    <property type="protein sequence ID" value="CAB4167405.1"/>
    <property type="molecule type" value="Genomic_DNA"/>
</dbReference>
<reference evidence="1" key="1">
    <citation type="submission" date="2020-04" db="EMBL/GenBank/DDBJ databases">
        <authorList>
            <person name="Chiriac C."/>
            <person name="Salcher M."/>
            <person name="Ghai R."/>
            <person name="Kavagutti S V."/>
        </authorList>
    </citation>
    <scope>NUCLEOTIDE SEQUENCE</scope>
</reference>
<proteinExistence type="predicted"/>
<sequence>MTKIEYLRRLHDIAYQANLADTDRAEGWQRASMASAHVNPILEIVESMMSPPQYQMFLDCFGDFASIVAGLREEA</sequence>
<organism evidence="1">
    <name type="scientific">uncultured Caudovirales phage</name>
    <dbReference type="NCBI Taxonomy" id="2100421"/>
    <lineage>
        <taxon>Viruses</taxon>
        <taxon>Duplodnaviria</taxon>
        <taxon>Heunggongvirae</taxon>
        <taxon>Uroviricota</taxon>
        <taxon>Caudoviricetes</taxon>
        <taxon>Peduoviridae</taxon>
        <taxon>Maltschvirus</taxon>
        <taxon>Maltschvirus maltsch</taxon>
    </lineage>
</organism>
<name>A0A6J5PEA2_9CAUD</name>
<gene>
    <name evidence="1" type="ORF">UFOVP858_30</name>
</gene>
<evidence type="ECO:0000313" key="1">
    <source>
        <dbReference type="EMBL" id="CAB4167405.1"/>
    </source>
</evidence>
<protein>
    <submittedName>
        <fullName evidence="1">Uncharacterized protein</fullName>
    </submittedName>
</protein>
<accession>A0A6J5PEA2</accession>